<dbReference type="EMBL" id="NPIC01000001">
    <property type="protein sequence ID" value="RDL41702.1"/>
    <property type="molecule type" value="Genomic_DNA"/>
</dbReference>
<organism evidence="1 2">
    <name type="scientific">Venustampulla echinocandica</name>
    <dbReference type="NCBI Taxonomy" id="2656787"/>
    <lineage>
        <taxon>Eukaryota</taxon>
        <taxon>Fungi</taxon>
        <taxon>Dikarya</taxon>
        <taxon>Ascomycota</taxon>
        <taxon>Pezizomycotina</taxon>
        <taxon>Leotiomycetes</taxon>
        <taxon>Helotiales</taxon>
        <taxon>Pleuroascaceae</taxon>
        <taxon>Venustampulla</taxon>
    </lineage>
</organism>
<gene>
    <name evidence="1" type="ORF">BP5553_01681</name>
</gene>
<proteinExistence type="predicted"/>
<name>A0A370U1P2_9HELO</name>
<reference evidence="1 2" key="1">
    <citation type="journal article" date="2018" name="IMA Fungus">
        <title>IMA Genome-F 9: Draft genome sequence of Annulohypoxylon stygium, Aspergillus mulundensis, Berkeleyomyces basicola (syn. Thielaviopsis basicola), Ceratocystis smalleyi, two Cercospora beticola strains, Coleophoma cylindrospora, Fusarium fracticaudum, Phialophora cf. hyalina, and Morchella septimelata.</title>
        <authorList>
            <person name="Wingfield B.D."/>
            <person name="Bills G.F."/>
            <person name="Dong Y."/>
            <person name="Huang W."/>
            <person name="Nel W.J."/>
            <person name="Swalarsk-Parry B.S."/>
            <person name="Vaghefi N."/>
            <person name="Wilken P.M."/>
            <person name="An Z."/>
            <person name="de Beer Z.W."/>
            <person name="De Vos L."/>
            <person name="Chen L."/>
            <person name="Duong T.A."/>
            <person name="Gao Y."/>
            <person name="Hammerbacher A."/>
            <person name="Kikkert J.R."/>
            <person name="Li Y."/>
            <person name="Li H."/>
            <person name="Li K."/>
            <person name="Li Q."/>
            <person name="Liu X."/>
            <person name="Ma X."/>
            <person name="Naidoo K."/>
            <person name="Pethybridge S.J."/>
            <person name="Sun J."/>
            <person name="Steenkamp E.T."/>
            <person name="van der Nest M.A."/>
            <person name="van Wyk S."/>
            <person name="Wingfield M.J."/>
            <person name="Xiong C."/>
            <person name="Yue Q."/>
            <person name="Zhang X."/>
        </authorList>
    </citation>
    <scope>NUCLEOTIDE SEQUENCE [LARGE SCALE GENOMIC DNA]</scope>
    <source>
        <strain evidence="1 2">BP 5553</strain>
    </source>
</reference>
<dbReference type="AlphaFoldDB" id="A0A370U1P2"/>
<sequence length="304" mass="34052">MKLVKVDSGVVGAEPERFNSSFHTEAEAPILLPPTEIPYSFERWLPLISRTQNIPSSSIQVITLSRSQGNLLLKASQSSLIRRETSRMYAEDLDDEIKPTLSSLIFPPGGLFLRFAACSPKDGVGGTTPLRTVNDILLRIATSFRATNSIRNILDTDATGIKLLFLPHNSRMETAREYRVFCPPPSGLIAALSQYKWHQPSKFHDRDPDDIEKTIQTIMMGTRRIHTEILKELGNPGACKVAELVLQQGFTFDISFDEETGRSYLVELNAFGTRSGCGSCLFHWLTDNAQLYGREQDVEFRISI</sequence>
<dbReference type="Proteomes" id="UP000254866">
    <property type="component" value="Unassembled WGS sequence"/>
</dbReference>
<dbReference type="GeneID" id="43594530"/>
<keyword evidence="2" id="KW-1185">Reference proteome</keyword>
<evidence type="ECO:0008006" key="3">
    <source>
        <dbReference type="Google" id="ProtNLM"/>
    </source>
</evidence>
<accession>A0A370U1P2</accession>
<comment type="caution">
    <text evidence="1">The sequence shown here is derived from an EMBL/GenBank/DDBJ whole genome shotgun (WGS) entry which is preliminary data.</text>
</comment>
<evidence type="ECO:0000313" key="2">
    <source>
        <dbReference type="Proteomes" id="UP000254866"/>
    </source>
</evidence>
<dbReference type="RefSeq" id="XP_031874358.1">
    <property type="nucleotide sequence ID" value="XM_032010304.1"/>
</dbReference>
<protein>
    <recommendedName>
        <fullName evidence="3">Cell division cycle protein 123</fullName>
    </recommendedName>
</protein>
<evidence type="ECO:0000313" key="1">
    <source>
        <dbReference type="EMBL" id="RDL41702.1"/>
    </source>
</evidence>
<dbReference type="OrthoDB" id="360540at2759"/>